<dbReference type="GO" id="GO:0004519">
    <property type="term" value="F:endonuclease activity"/>
    <property type="evidence" value="ECO:0007669"/>
    <property type="project" value="UniProtKB-KW"/>
</dbReference>
<reference evidence="4" key="1">
    <citation type="journal article" date="2019" name="Int. J. Syst. Evol. Microbiol.">
        <title>The Global Catalogue of Microorganisms (GCM) 10K type strain sequencing project: providing services to taxonomists for standard genome sequencing and annotation.</title>
        <authorList>
            <consortium name="The Broad Institute Genomics Platform"/>
            <consortium name="The Broad Institute Genome Sequencing Center for Infectious Disease"/>
            <person name="Wu L."/>
            <person name="Ma J."/>
        </authorList>
    </citation>
    <scope>NUCLEOTIDE SEQUENCE [LARGE SCALE GENOMIC DNA]</scope>
    <source>
        <strain evidence="4">CGMCC 4.7304</strain>
    </source>
</reference>
<keyword evidence="3" id="KW-0378">Hydrolase</keyword>
<gene>
    <name evidence="3" type="ORF">ACFP1Z_02895</name>
</gene>
<dbReference type="SUPFAM" id="SSF56219">
    <property type="entry name" value="DNase I-like"/>
    <property type="match status" value="1"/>
</dbReference>
<dbReference type="InterPro" id="IPR036691">
    <property type="entry name" value="Endo/exonu/phosph_ase_sf"/>
</dbReference>
<dbReference type="InterPro" id="IPR005135">
    <property type="entry name" value="Endo/exonuclease/phosphatase"/>
</dbReference>
<feature type="compositionally biased region" description="Polar residues" evidence="1">
    <location>
        <begin position="1"/>
        <end position="11"/>
    </location>
</feature>
<accession>A0ABW0YUG8</accession>
<evidence type="ECO:0000259" key="2">
    <source>
        <dbReference type="Pfam" id="PF03372"/>
    </source>
</evidence>
<evidence type="ECO:0000313" key="4">
    <source>
        <dbReference type="Proteomes" id="UP001596083"/>
    </source>
</evidence>
<sequence length="340" mass="35676">MSEALTTSNRTDAVDEPPAPPSPSDLRRRIGRWCSGTLLMAVSAPVGCRLGGVDGVTPAPQLLAFLPWLLVPGAVGLGLAVGARWQLGIAWGAVVLAVTGTLLRPYGGEGPVARGPVAAQLRILSANLEFGQATPGLLQALRRDRPDLVSVQECSPDVCAAALDSAEVRAAYPYRVVTGDGRAEGSALLSRFPLTEDGEVRGTLAMPRAVVTVNGVPLRFQVAHPMPPLPGQLGVWRTELSRLRAVAAARGSTATVIAGDFNASQDHAAFRSLLDTGLRDSATTLGHGRTPTWPSLTAPPLGVQIDHVLVSPALEPRSVRFLDLADTDHRAVLVEAALHR</sequence>
<dbReference type="EMBL" id="JBHSPB010000002">
    <property type="protein sequence ID" value="MFC5719131.1"/>
    <property type="molecule type" value="Genomic_DNA"/>
</dbReference>
<evidence type="ECO:0000256" key="1">
    <source>
        <dbReference type="SAM" id="MobiDB-lite"/>
    </source>
</evidence>
<dbReference type="RefSeq" id="WP_390314140.1">
    <property type="nucleotide sequence ID" value="NZ_JBHSPB010000002.1"/>
</dbReference>
<comment type="caution">
    <text evidence="3">The sequence shown here is derived from an EMBL/GenBank/DDBJ whole genome shotgun (WGS) entry which is preliminary data.</text>
</comment>
<name>A0ABW0YUG8_9ACTN</name>
<protein>
    <submittedName>
        <fullName evidence="3">Endonuclease/exonuclease/phosphatase family protein</fullName>
    </submittedName>
</protein>
<dbReference type="Gene3D" id="3.60.10.10">
    <property type="entry name" value="Endonuclease/exonuclease/phosphatase"/>
    <property type="match status" value="1"/>
</dbReference>
<organism evidence="3 4">
    <name type="scientific">Streptomyces gamaensis</name>
    <dbReference type="NCBI Taxonomy" id="1763542"/>
    <lineage>
        <taxon>Bacteria</taxon>
        <taxon>Bacillati</taxon>
        <taxon>Actinomycetota</taxon>
        <taxon>Actinomycetes</taxon>
        <taxon>Kitasatosporales</taxon>
        <taxon>Streptomycetaceae</taxon>
        <taxon>Streptomyces</taxon>
    </lineage>
</organism>
<feature type="domain" description="Endonuclease/exonuclease/phosphatase" evidence="2">
    <location>
        <begin position="124"/>
        <end position="329"/>
    </location>
</feature>
<keyword evidence="3" id="KW-0540">Nuclease</keyword>
<keyword evidence="3" id="KW-0255">Endonuclease</keyword>
<dbReference type="Proteomes" id="UP001596083">
    <property type="component" value="Unassembled WGS sequence"/>
</dbReference>
<feature type="region of interest" description="Disordered" evidence="1">
    <location>
        <begin position="1"/>
        <end position="26"/>
    </location>
</feature>
<dbReference type="Pfam" id="PF03372">
    <property type="entry name" value="Exo_endo_phos"/>
    <property type="match status" value="1"/>
</dbReference>
<proteinExistence type="predicted"/>
<evidence type="ECO:0000313" key="3">
    <source>
        <dbReference type="EMBL" id="MFC5719131.1"/>
    </source>
</evidence>
<keyword evidence="4" id="KW-1185">Reference proteome</keyword>